<dbReference type="PROSITE" id="PS50262">
    <property type="entry name" value="G_PROTEIN_RECEP_F1_2"/>
    <property type="match status" value="1"/>
</dbReference>
<protein>
    <recommendedName>
        <fullName evidence="8">G-protein coupled receptors family 1 profile domain-containing protein</fullName>
    </recommendedName>
</protein>
<dbReference type="Gene3D" id="1.20.1070.10">
    <property type="entry name" value="Rhodopsin 7-helix transmembrane proteins"/>
    <property type="match status" value="1"/>
</dbReference>
<dbReference type="OrthoDB" id="9983318at2759"/>
<proteinExistence type="inferred from homology"/>
<comment type="similarity">
    <text evidence="5">Belongs to the G-protein coupled receptor 1 family.</text>
</comment>
<dbReference type="GO" id="GO:0016020">
    <property type="term" value="C:membrane"/>
    <property type="evidence" value="ECO:0007669"/>
    <property type="project" value="UniProtKB-SubCell"/>
</dbReference>
<keyword evidence="5" id="KW-0807">Transducer</keyword>
<keyword evidence="4 7" id="KW-0472">Membrane</keyword>
<dbReference type="PANTHER" id="PTHR46641">
    <property type="entry name" value="FMRFAMIDE RECEPTOR-RELATED"/>
    <property type="match status" value="1"/>
</dbReference>
<feature type="transmembrane region" description="Helical" evidence="7">
    <location>
        <begin position="151"/>
        <end position="172"/>
    </location>
</feature>
<keyword evidence="3 7" id="KW-1133">Transmembrane helix</keyword>
<name>A0A814G501_9BILA</name>
<dbReference type="Proteomes" id="UP000681722">
    <property type="component" value="Unassembled WGS sequence"/>
</dbReference>
<dbReference type="AlphaFoldDB" id="A0A814G501"/>
<feature type="domain" description="G-protein coupled receptors family 1 profile" evidence="8">
    <location>
        <begin position="51"/>
        <end position="360"/>
    </location>
</feature>
<gene>
    <name evidence="9" type="ORF">GPM918_LOCUS13387</name>
    <name evidence="10" type="ORF">SRO942_LOCUS13387</name>
</gene>
<evidence type="ECO:0000256" key="3">
    <source>
        <dbReference type="ARBA" id="ARBA00022989"/>
    </source>
</evidence>
<evidence type="ECO:0000313" key="11">
    <source>
        <dbReference type="Proteomes" id="UP000663829"/>
    </source>
</evidence>
<dbReference type="EMBL" id="CAJOBC010003069">
    <property type="protein sequence ID" value="CAF3765503.1"/>
    <property type="molecule type" value="Genomic_DNA"/>
</dbReference>
<dbReference type="InterPro" id="IPR017452">
    <property type="entry name" value="GPCR_Rhodpsn_7TM"/>
</dbReference>
<evidence type="ECO:0000313" key="10">
    <source>
        <dbReference type="EMBL" id="CAF3765503.1"/>
    </source>
</evidence>
<dbReference type="EMBL" id="CAJNOQ010003069">
    <property type="protein sequence ID" value="CAF0993702.1"/>
    <property type="molecule type" value="Genomic_DNA"/>
</dbReference>
<evidence type="ECO:0000256" key="7">
    <source>
        <dbReference type="SAM" id="Phobius"/>
    </source>
</evidence>
<dbReference type="Proteomes" id="UP000663829">
    <property type="component" value="Unassembled WGS sequence"/>
</dbReference>
<feature type="transmembrane region" description="Helical" evidence="7">
    <location>
        <begin position="111"/>
        <end position="130"/>
    </location>
</feature>
<accession>A0A814G501</accession>
<comment type="caution">
    <text evidence="9">The sequence shown here is derived from an EMBL/GenBank/DDBJ whole genome shotgun (WGS) entry which is preliminary data.</text>
</comment>
<dbReference type="InterPro" id="IPR000276">
    <property type="entry name" value="GPCR_Rhodpsn"/>
</dbReference>
<dbReference type="Pfam" id="PF00001">
    <property type="entry name" value="7tm_1"/>
    <property type="match status" value="1"/>
</dbReference>
<comment type="subcellular location">
    <subcellularLocation>
        <location evidence="1">Membrane</location>
    </subcellularLocation>
</comment>
<dbReference type="GO" id="GO:0004930">
    <property type="term" value="F:G protein-coupled receptor activity"/>
    <property type="evidence" value="ECO:0007669"/>
    <property type="project" value="UniProtKB-KW"/>
</dbReference>
<evidence type="ECO:0000256" key="6">
    <source>
        <dbReference type="SAM" id="MobiDB-lite"/>
    </source>
</evidence>
<evidence type="ECO:0000256" key="1">
    <source>
        <dbReference type="ARBA" id="ARBA00004370"/>
    </source>
</evidence>
<evidence type="ECO:0000256" key="4">
    <source>
        <dbReference type="ARBA" id="ARBA00023136"/>
    </source>
</evidence>
<feature type="transmembrane region" description="Helical" evidence="7">
    <location>
        <begin position="250"/>
        <end position="275"/>
    </location>
</feature>
<feature type="transmembrane region" description="Helical" evidence="7">
    <location>
        <begin position="39"/>
        <end position="60"/>
    </location>
</feature>
<keyword evidence="2 5" id="KW-0812">Transmembrane</keyword>
<feature type="region of interest" description="Disordered" evidence="6">
    <location>
        <begin position="1"/>
        <end position="22"/>
    </location>
</feature>
<dbReference type="SUPFAM" id="SSF81321">
    <property type="entry name" value="Family A G protein-coupled receptor-like"/>
    <property type="match status" value="1"/>
</dbReference>
<feature type="transmembrane region" description="Helical" evidence="7">
    <location>
        <begin position="72"/>
        <end position="91"/>
    </location>
</feature>
<dbReference type="PRINTS" id="PR00237">
    <property type="entry name" value="GPCRRHODOPSN"/>
</dbReference>
<reference evidence="9" key="1">
    <citation type="submission" date="2021-02" db="EMBL/GenBank/DDBJ databases">
        <authorList>
            <person name="Nowell W R."/>
        </authorList>
    </citation>
    <scope>NUCLEOTIDE SEQUENCE</scope>
</reference>
<evidence type="ECO:0000259" key="8">
    <source>
        <dbReference type="PROSITE" id="PS50262"/>
    </source>
</evidence>
<feature type="compositionally biased region" description="Low complexity" evidence="6">
    <location>
        <begin position="1"/>
        <end position="15"/>
    </location>
</feature>
<feature type="transmembrane region" description="Helical" evidence="7">
    <location>
        <begin position="296"/>
        <end position="318"/>
    </location>
</feature>
<evidence type="ECO:0000313" key="9">
    <source>
        <dbReference type="EMBL" id="CAF0993702.1"/>
    </source>
</evidence>
<sequence>MNSSSTSIGSFSTSGNTAGRHIQSNDDSAAELRLLLTRYYYPFLIVWGTVGNVLCLKILLRKKFLKNSTCQYLAVLAVIDILFIYTRSSRYLYRYFFNVDLRNTSKWICRIFIFFSSALSHIASWILVIVSFDRYFIITNRYRRRSVDCRVVLSTIILIIVVCLFNGHYFFILGTMMTFPQTDRSKLNLLNMTTNSLSLTLLDSSSREDLSSPSPLPQLIVPRKNDTRFVCIARENFDHFFRLYIPIFDILLVAVIPLLLLCCSNIGIIIFTMTTNKALQRGGIIRKRSHRRHQRLTVMLLSVTCAFLCLTCPSVIYICVNKIMYSGGSTQKMMPAIKLLTVDILESLWYTKHAINFILYTLSGSDFRREFLKLFQCQCFKRPTLLARLVKQEVSVSTAPPPSPLPTTVKLDGPKTLITSIAKSSSYQLASSYSNEKPM</sequence>
<keyword evidence="11" id="KW-1185">Reference proteome</keyword>
<organism evidence="9 11">
    <name type="scientific">Didymodactylos carnosus</name>
    <dbReference type="NCBI Taxonomy" id="1234261"/>
    <lineage>
        <taxon>Eukaryota</taxon>
        <taxon>Metazoa</taxon>
        <taxon>Spiralia</taxon>
        <taxon>Gnathifera</taxon>
        <taxon>Rotifera</taxon>
        <taxon>Eurotatoria</taxon>
        <taxon>Bdelloidea</taxon>
        <taxon>Philodinida</taxon>
        <taxon>Philodinidae</taxon>
        <taxon>Didymodactylos</taxon>
    </lineage>
</organism>
<dbReference type="PROSITE" id="PS00237">
    <property type="entry name" value="G_PROTEIN_RECEP_F1_1"/>
    <property type="match status" value="1"/>
</dbReference>
<keyword evidence="5" id="KW-0297">G-protein coupled receptor</keyword>
<keyword evidence="5" id="KW-0675">Receptor</keyword>
<dbReference type="InterPro" id="IPR052954">
    <property type="entry name" value="GPCR-Ligand_Int"/>
</dbReference>
<dbReference type="PANTHER" id="PTHR46641:SF25">
    <property type="entry name" value="CNMAMIDE RECEPTOR-RELATED"/>
    <property type="match status" value="1"/>
</dbReference>
<evidence type="ECO:0000256" key="2">
    <source>
        <dbReference type="ARBA" id="ARBA00022692"/>
    </source>
</evidence>
<evidence type="ECO:0000256" key="5">
    <source>
        <dbReference type="RuleBase" id="RU000688"/>
    </source>
</evidence>